<feature type="compositionally biased region" description="Pro residues" evidence="1">
    <location>
        <begin position="34"/>
        <end position="44"/>
    </location>
</feature>
<evidence type="ECO:0000256" key="1">
    <source>
        <dbReference type="SAM" id="MobiDB-lite"/>
    </source>
</evidence>
<dbReference type="Proteomes" id="UP000611640">
    <property type="component" value="Chromosome"/>
</dbReference>
<gene>
    <name evidence="2" type="ORF">Athai_10930</name>
</gene>
<sequence length="117" mass="10653">MALRRGGVSPSSRIPPVPAASRSASEDAAGPGPATGPDPGPSPATGPGTGSGSGLGPATGSGPGTGSGDAGAGGAAGLAGRVAAGRAGCGGVVMADTLPIRFGKIICPDRSALPVRA</sequence>
<keyword evidence="3" id="KW-1185">Reference proteome</keyword>
<reference evidence="2 3" key="1">
    <citation type="submission" date="2020-08" db="EMBL/GenBank/DDBJ databases">
        <title>Whole genome shotgun sequence of Actinocatenispora thailandica NBRC 105041.</title>
        <authorList>
            <person name="Komaki H."/>
            <person name="Tamura T."/>
        </authorList>
    </citation>
    <scope>NUCLEOTIDE SEQUENCE [LARGE SCALE GENOMIC DNA]</scope>
    <source>
        <strain evidence="2 3">NBRC 105041</strain>
    </source>
</reference>
<proteinExistence type="predicted"/>
<protein>
    <submittedName>
        <fullName evidence="2">Uncharacterized protein</fullName>
    </submittedName>
</protein>
<feature type="region of interest" description="Disordered" evidence="1">
    <location>
        <begin position="1"/>
        <end position="76"/>
    </location>
</feature>
<evidence type="ECO:0000313" key="3">
    <source>
        <dbReference type="Proteomes" id="UP000611640"/>
    </source>
</evidence>
<evidence type="ECO:0000313" key="2">
    <source>
        <dbReference type="EMBL" id="BCJ33590.1"/>
    </source>
</evidence>
<dbReference type="EMBL" id="AP023355">
    <property type="protein sequence ID" value="BCJ33590.1"/>
    <property type="molecule type" value="Genomic_DNA"/>
</dbReference>
<feature type="compositionally biased region" description="Gly residues" evidence="1">
    <location>
        <begin position="47"/>
        <end position="76"/>
    </location>
</feature>
<organism evidence="2 3">
    <name type="scientific">Actinocatenispora thailandica</name>
    <dbReference type="NCBI Taxonomy" id="227318"/>
    <lineage>
        <taxon>Bacteria</taxon>
        <taxon>Bacillati</taxon>
        <taxon>Actinomycetota</taxon>
        <taxon>Actinomycetes</taxon>
        <taxon>Micromonosporales</taxon>
        <taxon>Micromonosporaceae</taxon>
        <taxon>Actinocatenispora</taxon>
    </lineage>
</organism>
<dbReference type="KEGG" id="atl:Athai_10930"/>
<dbReference type="AlphaFoldDB" id="A0A7R7DL84"/>
<accession>A0A7R7DL84</accession>
<name>A0A7R7DL84_9ACTN</name>